<evidence type="ECO:0000313" key="1">
    <source>
        <dbReference type="EMBL" id="KAK7305554.1"/>
    </source>
</evidence>
<dbReference type="EMBL" id="JAYMYQ010000011">
    <property type="protein sequence ID" value="KAK7305554.1"/>
    <property type="molecule type" value="Genomic_DNA"/>
</dbReference>
<accession>A0AAN9PPG4</accession>
<organism evidence="1 2">
    <name type="scientific">Canavalia gladiata</name>
    <name type="common">Sword bean</name>
    <name type="synonym">Dolichos gladiatus</name>
    <dbReference type="NCBI Taxonomy" id="3824"/>
    <lineage>
        <taxon>Eukaryota</taxon>
        <taxon>Viridiplantae</taxon>
        <taxon>Streptophyta</taxon>
        <taxon>Embryophyta</taxon>
        <taxon>Tracheophyta</taxon>
        <taxon>Spermatophyta</taxon>
        <taxon>Magnoliopsida</taxon>
        <taxon>eudicotyledons</taxon>
        <taxon>Gunneridae</taxon>
        <taxon>Pentapetalae</taxon>
        <taxon>rosids</taxon>
        <taxon>fabids</taxon>
        <taxon>Fabales</taxon>
        <taxon>Fabaceae</taxon>
        <taxon>Papilionoideae</taxon>
        <taxon>50 kb inversion clade</taxon>
        <taxon>NPAAA clade</taxon>
        <taxon>indigoferoid/millettioid clade</taxon>
        <taxon>Phaseoleae</taxon>
        <taxon>Canavalia</taxon>
    </lineage>
</organism>
<gene>
    <name evidence="1" type="ORF">VNO77_43460</name>
</gene>
<comment type="caution">
    <text evidence="1">The sequence shown here is derived from an EMBL/GenBank/DDBJ whole genome shotgun (WGS) entry which is preliminary data.</text>
</comment>
<dbReference type="AlphaFoldDB" id="A0AAN9PPG4"/>
<protein>
    <submittedName>
        <fullName evidence="1">Uncharacterized protein</fullName>
    </submittedName>
</protein>
<reference evidence="1 2" key="1">
    <citation type="submission" date="2024-01" db="EMBL/GenBank/DDBJ databases">
        <title>The genomes of 5 underutilized Papilionoideae crops provide insights into root nodulation and disease resistanc.</title>
        <authorList>
            <person name="Jiang F."/>
        </authorList>
    </citation>
    <scope>NUCLEOTIDE SEQUENCE [LARGE SCALE GENOMIC DNA]</scope>
    <source>
        <strain evidence="1">LVBAO_FW01</strain>
        <tissue evidence="1">Leaves</tissue>
    </source>
</reference>
<proteinExistence type="predicted"/>
<name>A0AAN9PPG4_CANGL</name>
<keyword evidence="2" id="KW-1185">Reference proteome</keyword>
<dbReference type="Proteomes" id="UP001367508">
    <property type="component" value="Unassembled WGS sequence"/>
</dbReference>
<evidence type="ECO:0000313" key="2">
    <source>
        <dbReference type="Proteomes" id="UP001367508"/>
    </source>
</evidence>
<sequence length="72" mass="8448">MFNLFHFVSTFEYFKQNLKPNSPQYCTFNGAENQLPPQEEDGEIEMSPIYWSTLHIPNQSGFQTSIYRPSPQ</sequence>